<organism evidence="1 2">
    <name type="scientific">Methanoregula boonei (strain DSM 21154 / JCM 14090 / 6A8)</name>
    <dbReference type="NCBI Taxonomy" id="456442"/>
    <lineage>
        <taxon>Archaea</taxon>
        <taxon>Methanobacteriati</taxon>
        <taxon>Methanobacteriota</taxon>
        <taxon>Stenosarchaea group</taxon>
        <taxon>Methanomicrobia</taxon>
        <taxon>Methanomicrobiales</taxon>
        <taxon>Methanoregulaceae</taxon>
        <taxon>Methanoregula</taxon>
    </lineage>
</organism>
<evidence type="ECO:0000313" key="1">
    <source>
        <dbReference type="EMBL" id="ABS56687.1"/>
    </source>
</evidence>
<keyword evidence="2" id="KW-1185">Reference proteome</keyword>
<dbReference type="GeneID" id="5411284"/>
<dbReference type="HOGENOM" id="CLU_150438_0_0_2"/>
<proteinExistence type="predicted"/>
<dbReference type="eggNOG" id="arCOG06924">
    <property type="taxonomic scope" value="Archaea"/>
</dbReference>
<dbReference type="STRING" id="456442.Mboo_2173"/>
<dbReference type="AlphaFoldDB" id="A7IAC6"/>
<sequence length="151" mass="17106">MDDTQAARDALCGATLSEKLASIGIDRGRMVEIRHLDAIGRDYGIAVYLFFEKDLATDRTLVQVEAEFCGVPEYERPYVRVDRFLSFTLENDPSFNRTLDEFPMMIEIVSLGEEPDPSSGRPVPVITGLMPFLDEFDVEEDPVRRSGQKLR</sequence>
<accession>A7IAC6</accession>
<reference evidence="2" key="1">
    <citation type="journal article" date="2015" name="Microbiology">
        <title>Genome of Methanoregula boonei 6A8 reveals adaptations to oligotrophic peatland environments.</title>
        <authorList>
            <person name="Braeuer S."/>
            <person name="Cadillo-Quiroz H."/>
            <person name="Kyrpides N."/>
            <person name="Woyke T."/>
            <person name="Goodwin L."/>
            <person name="Detter C."/>
            <person name="Podell S."/>
            <person name="Yavitt J.B."/>
            <person name="Zinder S.H."/>
        </authorList>
    </citation>
    <scope>NUCLEOTIDE SEQUENCE [LARGE SCALE GENOMIC DNA]</scope>
    <source>
        <strain evidence="2">DSM 21154 / JCM 14090 / 6A8</strain>
    </source>
</reference>
<evidence type="ECO:0000313" key="2">
    <source>
        <dbReference type="Proteomes" id="UP000002408"/>
    </source>
</evidence>
<dbReference type="RefSeq" id="WP_012107745.1">
    <property type="nucleotide sequence ID" value="NC_009712.1"/>
</dbReference>
<gene>
    <name evidence="1" type="ordered locus">Mboo_2173</name>
</gene>
<dbReference type="Proteomes" id="UP000002408">
    <property type="component" value="Chromosome"/>
</dbReference>
<name>A7IAC6_METB6</name>
<dbReference type="EMBL" id="CP000780">
    <property type="protein sequence ID" value="ABS56687.1"/>
    <property type="molecule type" value="Genomic_DNA"/>
</dbReference>
<protein>
    <submittedName>
        <fullName evidence="1">Uncharacterized protein</fullName>
    </submittedName>
</protein>
<dbReference type="OrthoDB" id="117945at2157"/>
<dbReference type="KEGG" id="mbn:Mboo_2173"/>